<accession>A0A372ZUD0</accession>
<keyword evidence="1" id="KW-0732">Signal</keyword>
<gene>
    <name evidence="2" type="ORF">DR950_14910</name>
</gene>
<comment type="caution">
    <text evidence="2">The sequence shown here is derived from an EMBL/GenBank/DDBJ whole genome shotgun (WGS) entry which is preliminary data.</text>
</comment>
<keyword evidence="3" id="KW-1185">Reference proteome</keyword>
<reference evidence="2 3" key="1">
    <citation type="submission" date="2018-08" db="EMBL/GenBank/DDBJ databases">
        <title>Diversity &amp; Physiological Properties of Lignin-Decomposing Actinobacteria from Soil.</title>
        <authorList>
            <person name="Roh S.G."/>
            <person name="Kim S.B."/>
        </authorList>
    </citation>
    <scope>NUCLEOTIDE SEQUENCE [LARGE SCALE GENOMIC DNA]</scope>
    <source>
        <strain evidence="2 3">MMS17-GH009</strain>
    </source>
</reference>
<proteinExistence type="predicted"/>
<dbReference type="Proteomes" id="UP000263377">
    <property type="component" value="Unassembled WGS sequence"/>
</dbReference>
<dbReference type="EMBL" id="QVIG01000001">
    <property type="protein sequence ID" value="RGD58897.1"/>
    <property type="molecule type" value="Genomic_DNA"/>
</dbReference>
<feature type="chain" id="PRO_5016918895" evidence="1">
    <location>
        <begin position="31"/>
        <end position="67"/>
    </location>
</feature>
<evidence type="ECO:0000313" key="2">
    <source>
        <dbReference type="EMBL" id="RGD58897.1"/>
    </source>
</evidence>
<dbReference type="RefSeq" id="WP_049651392.1">
    <property type="nucleotide sequence ID" value="NZ_QVIG01000001.1"/>
</dbReference>
<organism evidence="2 3">
    <name type="scientific">Kitasatospora xanthocidica</name>
    <dbReference type="NCBI Taxonomy" id="83382"/>
    <lineage>
        <taxon>Bacteria</taxon>
        <taxon>Bacillati</taxon>
        <taxon>Actinomycetota</taxon>
        <taxon>Actinomycetes</taxon>
        <taxon>Kitasatosporales</taxon>
        <taxon>Streptomycetaceae</taxon>
        <taxon>Kitasatospora</taxon>
    </lineage>
</organism>
<feature type="signal peptide" evidence="1">
    <location>
        <begin position="1"/>
        <end position="30"/>
    </location>
</feature>
<dbReference type="AlphaFoldDB" id="A0A372ZUD0"/>
<protein>
    <submittedName>
        <fullName evidence="2">Uncharacterized protein</fullName>
    </submittedName>
</protein>
<evidence type="ECO:0000256" key="1">
    <source>
        <dbReference type="SAM" id="SignalP"/>
    </source>
</evidence>
<evidence type="ECO:0000313" key="3">
    <source>
        <dbReference type="Proteomes" id="UP000263377"/>
    </source>
</evidence>
<sequence length="67" mass="7082">MKIRRLVAASAVAAVLAPVLVLATGTQANAYPRQLSKREQCTAAWNVNYWSGGASFARGQWAACMAG</sequence>
<name>A0A372ZUD0_9ACTN</name>